<dbReference type="Gene3D" id="1.20.58.90">
    <property type="match status" value="1"/>
</dbReference>
<organism evidence="4">
    <name type="scientific">Trichuris suis</name>
    <name type="common">pig whipworm</name>
    <dbReference type="NCBI Taxonomy" id="68888"/>
    <lineage>
        <taxon>Eukaryota</taxon>
        <taxon>Metazoa</taxon>
        <taxon>Ecdysozoa</taxon>
        <taxon>Nematoda</taxon>
        <taxon>Enoplea</taxon>
        <taxon>Dorylaimia</taxon>
        <taxon>Trichinellida</taxon>
        <taxon>Trichuridae</taxon>
        <taxon>Trichuris</taxon>
    </lineage>
</organism>
<dbReference type="InterPro" id="IPR039767">
    <property type="entry name" value="RALBP1"/>
</dbReference>
<dbReference type="Proteomes" id="UP000030758">
    <property type="component" value="Unassembled WGS sequence"/>
</dbReference>
<feature type="coiled-coil region" evidence="2">
    <location>
        <begin position="132"/>
        <end position="159"/>
    </location>
</feature>
<keyword evidence="1" id="KW-0343">GTPase activation</keyword>
<dbReference type="GO" id="GO:0007264">
    <property type="term" value="P:small GTPase-mediated signal transduction"/>
    <property type="evidence" value="ECO:0007669"/>
    <property type="project" value="InterPro"/>
</dbReference>
<accession>A0A085NRG9</accession>
<protein>
    <recommendedName>
        <fullName evidence="3">RalA-binding protein 1-like Ral binding domain-containing protein</fullName>
    </recommendedName>
</protein>
<evidence type="ECO:0000256" key="1">
    <source>
        <dbReference type="ARBA" id="ARBA00022468"/>
    </source>
</evidence>
<dbReference type="InterPro" id="IPR049041">
    <property type="entry name" value="RalBP1-like_Ral-bd"/>
</dbReference>
<reference evidence="4" key="1">
    <citation type="journal article" date="2014" name="Nat. Genet.">
        <title>Genome and transcriptome of the porcine whipworm Trichuris suis.</title>
        <authorList>
            <person name="Jex A.R."/>
            <person name="Nejsum P."/>
            <person name="Schwarz E.M."/>
            <person name="Hu L."/>
            <person name="Young N.D."/>
            <person name="Hall R.S."/>
            <person name="Korhonen P.K."/>
            <person name="Liao S."/>
            <person name="Thamsborg S."/>
            <person name="Xia J."/>
            <person name="Xu P."/>
            <person name="Wang S."/>
            <person name="Scheerlinck J.P."/>
            <person name="Hofmann A."/>
            <person name="Sternberg P.W."/>
            <person name="Wang J."/>
            <person name="Gasser R.B."/>
        </authorList>
    </citation>
    <scope>NUCLEOTIDE SEQUENCE [LARGE SCALE GENOMIC DNA]</scope>
    <source>
        <strain evidence="4">DCEP-RM93F</strain>
    </source>
</reference>
<sequence>MRCDLDFFFAAFVTLGLLYLNTIGARTFVASCIDCQHCELLDKETTTLSESEGSLSPPSAAIKSQCAKQVVGDCFVDLYVSPLKPSHGRSAVELPTDPKAIVEELAKQEFLLSHLHDEIKSGISDPQKEEQLWDVQRLVTQLKRELKALKRRNDSAFVDFDHEPGPCLEMFEEKHLIAVQMELRSKIESEQGAIDQLLCQINELKQCPLSLSVYADPETVSLTPNEEKIWAEKYEELENQKHILTERIISERQKCVSLLAQMEMLSLANQNRKSSSYIGGLQY</sequence>
<evidence type="ECO:0000256" key="2">
    <source>
        <dbReference type="SAM" id="Coils"/>
    </source>
</evidence>
<gene>
    <name evidence="4" type="ORF">M514_00473</name>
</gene>
<feature type="domain" description="RalA-binding protein 1-like Ral binding" evidence="3">
    <location>
        <begin position="101"/>
        <end position="147"/>
    </location>
</feature>
<proteinExistence type="predicted"/>
<evidence type="ECO:0000313" key="4">
    <source>
        <dbReference type="EMBL" id="KFD72065.1"/>
    </source>
</evidence>
<dbReference type="GO" id="GO:0031267">
    <property type="term" value="F:small GTPase binding"/>
    <property type="evidence" value="ECO:0007669"/>
    <property type="project" value="InterPro"/>
</dbReference>
<dbReference type="PANTHER" id="PTHR12783">
    <property type="entry name" value="RALA BINDING PROTEIN 1 RALBP1"/>
    <property type="match status" value="1"/>
</dbReference>
<name>A0A085NRG9_9BILA</name>
<keyword evidence="2" id="KW-0175">Coiled coil</keyword>
<dbReference type="GO" id="GO:0005096">
    <property type="term" value="F:GTPase activator activity"/>
    <property type="evidence" value="ECO:0007669"/>
    <property type="project" value="UniProtKB-KW"/>
</dbReference>
<feature type="coiled-coil region" evidence="2">
    <location>
        <begin position="227"/>
        <end position="254"/>
    </location>
</feature>
<evidence type="ECO:0000259" key="3">
    <source>
        <dbReference type="Pfam" id="PF20924"/>
    </source>
</evidence>
<dbReference type="EMBL" id="KL367479">
    <property type="protein sequence ID" value="KFD72065.1"/>
    <property type="molecule type" value="Genomic_DNA"/>
</dbReference>
<dbReference type="Pfam" id="PF20924">
    <property type="entry name" value="RLIP76_Ral-bd"/>
    <property type="match status" value="1"/>
</dbReference>
<dbReference type="AlphaFoldDB" id="A0A085NRG9"/>
<dbReference type="PANTHER" id="PTHR12783:SF5">
    <property type="entry name" value="RALA-BINDING PROTEIN 1"/>
    <property type="match status" value="1"/>
</dbReference>